<reference evidence="1" key="1">
    <citation type="submission" date="2020-11" db="EMBL/GenBank/DDBJ databases">
        <authorList>
            <person name="Tran Van P."/>
        </authorList>
    </citation>
    <scope>NUCLEOTIDE SEQUENCE</scope>
</reference>
<name>A0A7R9FHT9_9NEOP</name>
<dbReference type="EMBL" id="OE000427">
    <property type="protein sequence ID" value="CAD7453791.1"/>
    <property type="molecule type" value="Genomic_DNA"/>
</dbReference>
<organism evidence="1">
    <name type="scientific">Timema tahoe</name>
    <dbReference type="NCBI Taxonomy" id="61484"/>
    <lineage>
        <taxon>Eukaryota</taxon>
        <taxon>Metazoa</taxon>
        <taxon>Ecdysozoa</taxon>
        <taxon>Arthropoda</taxon>
        <taxon>Hexapoda</taxon>
        <taxon>Insecta</taxon>
        <taxon>Pterygota</taxon>
        <taxon>Neoptera</taxon>
        <taxon>Polyneoptera</taxon>
        <taxon>Phasmatodea</taxon>
        <taxon>Timematodea</taxon>
        <taxon>Timematoidea</taxon>
        <taxon>Timematidae</taxon>
        <taxon>Timema</taxon>
    </lineage>
</organism>
<dbReference type="AlphaFoldDB" id="A0A7R9FHT9"/>
<protein>
    <submittedName>
        <fullName evidence="1">Uncharacterized protein</fullName>
    </submittedName>
</protein>
<sequence length="160" mass="18245">MAEERPYNSRIPACMFFGPRAPSDKKVWEPLAYKMLDQLRPISNKLHQLSPEFSENTQDRDSNLDLPVNGSLVYFESSALDQAVTEGAARNAQLEFEPQRVNLFVTDKPDKKRLMPLSAYPQSSRVGVRYTYRTTSPASHLDRGLTPNTINHFVQTTEQQ</sequence>
<proteinExistence type="predicted"/>
<evidence type="ECO:0000313" key="1">
    <source>
        <dbReference type="EMBL" id="CAD7453791.1"/>
    </source>
</evidence>
<accession>A0A7R9FHT9</accession>
<gene>
    <name evidence="1" type="ORF">TTEB3V08_LOCUS1914</name>
</gene>